<comment type="caution">
    <text evidence="1">The sequence shown here is derived from an EMBL/GenBank/DDBJ whole genome shotgun (WGS) entry which is preliminary data.</text>
</comment>
<gene>
    <name evidence="1" type="ORF">E9232_004073</name>
</gene>
<keyword evidence="2" id="KW-1185">Reference proteome</keyword>
<accession>A0ABU1JU70</accession>
<dbReference type="EMBL" id="JAVDPW010000007">
    <property type="protein sequence ID" value="MDR6291539.1"/>
    <property type="molecule type" value="Genomic_DNA"/>
</dbReference>
<dbReference type="GO" id="GO:0032259">
    <property type="term" value="P:methylation"/>
    <property type="evidence" value="ECO:0007669"/>
    <property type="project" value="UniProtKB-KW"/>
</dbReference>
<dbReference type="GO" id="GO:0008168">
    <property type="term" value="F:methyltransferase activity"/>
    <property type="evidence" value="ECO:0007669"/>
    <property type="project" value="UniProtKB-KW"/>
</dbReference>
<evidence type="ECO:0000313" key="1">
    <source>
        <dbReference type="EMBL" id="MDR6291539.1"/>
    </source>
</evidence>
<evidence type="ECO:0000313" key="2">
    <source>
        <dbReference type="Proteomes" id="UP001262410"/>
    </source>
</evidence>
<proteinExistence type="predicted"/>
<dbReference type="Proteomes" id="UP001262410">
    <property type="component" value="Unassembled WGS sequence"/>
</dbReference>
<keyword evidence="1" id="KW-0489">Methyltransferase</keyword>
<sequence>MKDISETIEFFTPELGFDVSPYIATDQIQGIHHVGRYQWATLALAEKQPASVLDVACGAGYGSYMLARASPGSRVCGVDYDERAVAHAKTLYDAPNLTYATGDMTTWRSGGAPMPKPDVIVSFDTIEHLSHREIALMRMADNLTDDGWLILSTPCGHDETRLFPDWEHHKIEYSHFDLFALLSRFFHQVVQQHEAGFPAADFWPTRINVGRELYANRMNPVVCKAPIRPPAYRNAP</sequence>
<dbReference type="PANTHER" id="PTHR43861:SF6">
    <property type="entry name" value="METHYLTRANSFERASE TYPE 11"/>
    <property type="match status" value="1"/>
</dbReference>
<dbReference type="PANTHER" id="PTHR43861">
    <property type="entry name" value="TRANS-ACONITATE 2-METHYLTRANSFERASE-RELATED"/>
    <property type="match status" value="1"/>
</dbReference>
<reference evidence="1 2" key="1">
    <citation type="submission" date="2023-07" db="EMBL/GenBank/DDBJ databases">
        <title>Sorghum-associated microbial communities from plants grown in Nebraska, USA.</title>
        <authorList>
            <person name="Schachtman D."/>
        </authorList>
    </citation>
    <scope>NUCLEOTIDE SEQUENCE [LARGE SCALE GENOMIC DNA]</scope>
    <source>
        <strain evidence="1 2">584</strain>
    </source>
</reference>
<dbReference type="RefSeq" id="WP_309796842.1">
    <property type="nucleotide sequence ID" value="NZ_JAVDPW010000007.1"/>
</dbReference>
<dbReference type="InterPro" id="IPR029063">
    <property type="entry name" value="SAM-dependent_MTases_sf"/>
</dbReference>
<dbReference type="Pfam" id="PF13489">
    <property type="entry name" value="Methyltransf_23"/>
    <property type="match status" value="1"/>
</dbReference>
<protein>
    <submittedName>
        <fullName evidence="1">SAM-dependent methyltransferase</fullName>
    </submittedName>
</protein>
<organism evidence="1 2">
    <name type="scientific">Inquilinus ginsengisoli</name>
    <dbReference type="NCBI Taxonomy" id="363840"/>
    <lineage>
        <taxon>Bacteria</taxon>
        <taxon>Pseudomonadati</taxon>
        <taxon>Pseudomonadota</taxon>
        <taxon>Alphaproteobacteria</taxon>
        <taxon>Rhodospirillales</taxon>
        <taxon>Rhodospirillaceae</taxon>
        <taxon>Inquilinus</taxon>
    </lineage>
</organism>
<dbReference type="SUPFAM" id="SSF53335">
    <property type="entry name" value="S-adenosyl-L-methionine-dependent methyltransferases"/>
    <property type="match status" value="1"/>
</dbReference>
<name>A0ABU1JU70_9PROT</name>
<keyword evidence="1" id="KW-0808">Transferase</keyword>
<dbReference type="Gene3D" id="3.40.50.150">
    <property type="entry name" value="Vaccinia Virus protein VP39"/>
    <property type="match status" value="1"/>
</dbReference>
<dbReference type="CDD" id="cd02440">
    <property type="entry name" value="AdoMet_MTases"/>
    <property type="match status" value="1"/>
</dbReference>